<sequence length="102" mass="11933">MRMTKEREAINHSEQHQGEDTSANLKDYHNIQSKQSLCLVRKRTQQATETNDQRRGDKGRKGEPRLGSTILKPTAHQQQRDRNGKHKKGYNNTEQVTCMWMQ</sequence>
<organism evidence="3">
    <name type="scientific">Arabidopsis lyrata subsp. lyrata</name>
    <name type="common">Lyre-leaved rock-cress</name>
    <dbReference type="NCBI Taxonomy" id="81972"/>
    <lineage>
        <taxon>Eukaryota</taxon>
        <taxon>Viridiplantae</taxon>
        <taxon>Streptophyta</taxon>
        <taxon>Embryophyta</taxon>
        <taxon>Tracheophyta</taxon>
        <taxon>Spermatophyta</taxon>
        <taxon>Magnoliopsida</taxon>
        <taxon>eudicotyledons</taxon>
        <taxon>Gunneridae</taxon>
        <taxon>Pentapetalae</taxon>
        <taxon>rosids</taxon>
        <taxon>malvids</taxon>
        <taxon>Brassicales</taxon>
        <taxon>Brassicaceae</taxon>
        <taxon>Camelineae</taxon>
        <taxon>Arabidopsis</taxon>
    </lineage>
</organism>
<dbReference type="Proteomes" id="UP000008694">
    <property type="component" value="Unassembled WGS sequence"/>
</dbReference>
<evidence type="ECO:0000256" key="1">
    <source>
        <dbReference type="SAM" id="MobiDB-lite"/>
    </source>
</evidence>
<dbReference type="HOGENOM" id="CLU_2281295_0_0_1"/>
<keyword evidence="3" id="KW-1185">Reference proteome</keyword>
<dbReference type="AlphaFoldDB" id="D7LIT8"/>
<protein>
    <submittedName>
        <fullName evidence="2">Predicted protein</fullName>
    </submittedName>
</protein>
<feature type="compositionally biased region" description="Basic and acidic residues" evidence="1">
    <location>
        <begin position="51"/>
        <end position="64"/>
    </location>
</feature>
<evidence type="ECO:0000313" key="3">
    <source>
        <dbReference type="Proteomes" id="UP000008694"/>
    </source>
</evidence>
<feature type="compositionally biased region" description="Polar residues" evidence="1">
    <location>
        <begin position="20"/>
        <end position="36"/>
    </location>
</feature>
<reference evidence="3" key="1">
    <citation type="journal article" date="2011" name="Nat. Genet.">
        <title>The Arabidopsis lyrata genome sequence and the basis of rapid genome size change.</title>
        <authorList>
            <person name="Hu T.T."/>
            <person name="Pattyn P."/>
            <person name="Bakker E.G."/>
            <person name="Cao J."/>
            <person name="Cheng J.-F."/>
            <person name="Clark R.M."/>
            <person name="Fahlgren N."/>
            <person name="Fawcett J.A."/>
            <person name="Grimwood J."/>
            <person name="Gundlach H."/>
            <person name="Haberer G."/>
            <person name="Hollister J.D."/>
            <person name="Ossowski S."/>
            <person name="Ottilar R.P."/>
            <person name="Salamov A.A."/>
            <person name="Schneeberger K."/>
            <person name="Spannagl M."/>
            <person name="Wang X."/>
            <person name="Yang L."/>
            <person name="Nasrallah M.E."/>
            <person name="Bergelson J."/>
            <person name="Carrington J.C."/>
            <person name="Gaut B.S."/>
            <person name="Schmutz J."/>
            <person name="Mayer K.F.X."/>
            <person name="Van de Peer Y."/>
            <person name="Grigoriev I.V."/>
            <person name="Nordborg M."/>
            <person name="Weigel D."/>
            <person name="Guo Y.-L."/>
        </authorList>
    </citation>
    <scope>NUCLEOTIDE SEQUENCE [LARGE SCALE GENOMIC DNA]</scope>
    <source>
        <strain evidence="3">cv. MN47</strain>
    </source>
</reference>
<dbReference type="Gramene" id="scaffold_403127.1">
    <property type="protein sequence ID" value="scaffold_403127.1"/>
    <property type="gene ID" value="scaffold_403127.1"/>
</dbReference>
<feature type="region of interest" description="Disordered" evidence="1">
    <location>
        <begin position="1"/>
        <end position="102"/>
    </location>
</feature>
<name>D7LIT8_ARALL</name>
<accession>D7LIT8</accession>
<feature type="compositionally biased region" description="Basic and acidic residues" evidence="1">
    <location>
        <begin position="1"/>
        <end position="19"/>
    </location>
</feature>
<dbReference type="EMBL" id="GL348716">
    <property type="protein sequence ID" value="EFH56251.1"/>
    <property type="molecule type" value="Genomic_DNA"/>
</dbReference>
<evidence type="ECO:0000313" key="2">
    <source>
        <dbReference type="EMBL" id="EFH56251.1"/>
    </source>
</evidence>
<proteinExistence type="predicted"/>
<gene>
    <name evidence="2" type="ORF">ARALYDRAFT_903626</name>
</gene>